<dbReference type="InterPro" id="IPR036397">
    <property type="entry name" value="RNaseH_sf"/>
</dbReference>
<evidence type="ECO:0000313" key="3">
    <source>
        <dbReference type="Proteomes" id="UP001151760"/>
    </source>
</evidence>
<reference evidence="2" key="2">
    <citation type="submission" date="2022-01" db="EMBL/GenBank/DDBJ databases">
        <authorList>
            <person name="Yamashiro T."/>
            <person name="Shiraishi A."/>
            <person name="Satake H."/>
            <person name="Nakayama K."/>
        </authorList>
    </citation>
    <scope>NUCLEOTIDE SEQUENCE</scope>
</reference>
<dbReference type="Proteomes" id="UP001151760">
    <property type="component" value="Unassembled WGS sequence"/>
</dbReference>
<dbReference type="PANTHER" id="PTHR42648">
    <property type="entry name" value="TRANSPOSASE, PUTATIVE-RELATED"/>
    <property type="match status" value="1"/>
</dbReference>
<dbReference type="InterPro" id="IPR025724">
    <property type="entry name" value="GAG-pre-integrase_dom"/>
</dbReference>
<dbReference type="InterPro" id="IPR012337">
    <property type="entry name" value="RNaseH-like_sf"/>
</dbReference>
<gene>
    <name evidence="2" type="ORF">Tco_0651871</name>
</gene>
<evidence type="ECO:0000313" key="2">
    <source>
        <dbReference type="EMBL" id="GJS57087.1"/>
    </source>
</evidence>
<dbReference type="InterPro" id="IPR039537">
    <property type="entry name" value="Retrotran_Ty1/copia-like"/>
</dbReference>
<evidence type="ECO:0000259" key="1">
    <source>
        <dbReference type="PROSITE" id="PS50994"/>
    </source>
</evidence>
<proteinExistence type="predicted"/>
<dbReference type="PANTHER" id="PTHR42648:SF18">
    <property type="entry name" value="RETROTRANSPOSON, UNCLASSIFIED-LIKE PROTEIN"/>
    <property type="match status" value="1"/>
</dbReference>
<organism evidence="2 3">
    <name type="scientific">Tanacetum coccineum</name>
    <dbReference type="NCBI Taxonomy" id="301880"/>
    <lineage>
        <taxon>Eukaryota</taxon>
        <taxon>Viridiplantae</taxon>
        <taxon>Streptophyta</taxon>
        <taxon>Embryophyta</taxon>
        <taxon>Tracheophyta</taxon>
        <taxon>Spermatophyta</taxon>
        <taxon>Magnoliopsida</taxon>
        <taxon>eudicotyledons</taxon>
        <taxon>Gunneridae</taxon>
        <taxon>Pentapetalae</taxon>
        <taxon>asterids</taxon>
        <taxon>campanulids</taxon>
        <taxon>Asterales</taxon>
        <taxon>Asteraceae</taxon>
        <taxon>Asteroideae</taxon>
        <taxon>Anthemideae</taxon>
        <taxon>Anthemidinae</taxon>
        <taxon>Tanacetum</taxon>
    </lineage>
</organism>
<name>A0ABQ4WW02_9ASTR</name>
<dbReference type="SUPFAM" id="SSF53098">
    <property type="entry name" value="Ribonuclease H-like"/>
    <property type="match status" value="1"/>
</dbReference>
<accession>A0ABQ4WW02</accession>
<dbReference type="CDD" id="cd09272">
    <property type="entry name" value="RNase_HI_RT_Ty1"/>
    <property type="match status" value="1"/>
</dbReference>
<feature type="domain" description="Integrase catalytic" evidence="1">
    <location>
        <begin position="275"/>
        <end position="467"/>
    </location>
</feature>
<protein>
    <submittedName>
        <fullName evidence="2">Retrovirus-related pol polyprotein from transposon TNT 1-94</fullName>
    </submittedName>
</protein>
<dbReference type="PROSITE" id="PS50994">
    <property type="entry name" value="INTEGRASE"/>
    <property type="match status" value="1"/>
</dbReference>
<dbReference type="InterPro" id="IPR057670">
    <property type="entry name" value="SH3_retrovirus"/>
</dbReference>
<dbReference type="Pfam" id="PF25597">
    <property type="entry name" value="SH3_retrovirus"/>
    <property type="match status" value="1"/>
</dbReference>
<dbReference type="EMBL" id="BQNB010008982">
    <property type="protein sequence ID" value="GJS57087.1"/>
    <property type="molecule type" value="Genomic_DNA"/>
</dbReference>
<dbReference type="Pfam" id="PF13976">
    <property type="entry name" value="gag_pre-integrs"/>
    <property type="match status" value="1"/>
</dbReference>
<dbReference type="Gene3D" id="3.30.420.10">
    <property type="entry name" value="Ribonuclease H-like superfamily/Ribonuclease H"/>
    <property type="match status" value="1"/>
</dbReference>
<comment type="caution">
    <text evidence="2">The sequence shown here is derived from an EMBL/GenBank/DDBJ whole genome shotgun (WGS) entry which is preliminary data.</text>
</comment>
<keyword evidence="3" id="KW-1185">Reference proteome</keyword>
<dbReference type="Pfam" id="PF00665">
    <property type="entry name" value="rve"/>
    <property type="match status" value="1"/>
</dbReference>
<dbReference type="InterPro" id="IPR001584">
    <property type="entry name" value="Integrase_cat-core"/>
</dbReference>
<reference evidence="2" key="1">
    <citation type="journal article" date="2022" name="Int. J. Mol. Sci.">
        <title>Draft Genome of Tanacetum Coccineum: Genomic Comparison of Closely Related Tanacetum-Family Plants.</title>
        <authorList>
            <person name="Yamashiro T."/>
            <person name="Shiraishi A."/>
            <person name="Nakayama K."/>
            <person name="Satake H."/>
        </authorList>
    </citation>
    <scope>NUCLEOTIDE SEQUENCE</scope>
</reference>
<sequence>MLNANSELICAKCNQCMFDANHDVCFLEFVNVVNVRFKSKSTKRSKNKNIWKPTGNVFTDIGYRWKPTGWAFTIAGNTCLLTRITSTKVVPLKETTSKSIITQNTKVKAYSRRPTVVQIVLWYLDLGCSKHMTGNCSKLLNFVHKFLEGLGHNLFSVGQFCDSDLEVAFHKHTCYIRDLEGVDLLKGSRGINLYTLSLEDMLLSSPICLLSKASKIKSWLWHRRLSHLNFNCITTLAKQGLVSRMPRLKFQKDHLCFARALGKSKKHSYKTKAEDSIQEKIYLLNIDLCGLMRIQSINGRKYILVIVDDYSRFTWVKFLRSKDEVPEFVIKFIKMIQVRLNATVQNIRIDNGSEFVNQTLRAYYKDSGISHQTLVARTPQQNGIVERRNQAVATACFTQNRSLIKKRHNKTPYELIHNKKPDLSYLHVFGALCYPTNDSEDLSKLKPKADIGIFVGYAPAKKAFRIYKKRTHLIIETIHVNFNELTAMASEHFSSGPEPQLLTPRTIIVAPDPADSTGSPSSTLVDQDVPCTIAHLDNDPFFGVSIPEPNSEESSSRMLFLLICAPSINHLNISVNRPRIIRWVKLDELGGILKNKAWLVARGYHQEEGIDFEESFASVALLEAIRFFIAYAAYMNMIVYQDNPNHVYKLKKALYRLNQAPRACPRGIFLNQSKYALEIIKKYRMESTDLVDTPMVEKSKLDADPQGKEVDPMLYRGMIGSLMYLTSSRPDLVFADFCIALTAFADADHAGCQDTRRSTSGSMHLLGKRLVSWSSKKQKTTAISSSEAEYIALSGCLENGVVELYFVRTEYQLADIFTKALGRERLDFLINKLGMRSMSPETLKSLVEEEE</sequence>